<evidence type="ECO:0000259" key="2">
    <source>
        <dbReference type="PROSITE" id="PS51034"/>
    </source>
</evidence>
<feature type="chain" id="PRO_5015733732" description="ZP domain-containing protein" evidence="1">
    <location>
        <begin position="19"/>
        <end position="225"/>
    </location>
</feature>
<accession>A0A2S2QF24</accession>
<organism evidence="3">
    <name type="scientific">Sipha flava</name>
    <name type="common">yellow sugarcane aphid</name>
    <dbReference type="NCBI Taxonomy" id="143950"/>
    <lineage>
        <taxon>Eukaryota</taxon>
        <taxon>Metazoa</taxon>
        <taxon>Ecdysozoa</taxon>
        <taxon>Arthropoda</taxon>
        <taxon>Hexapoda</taxon>
        <taxon>Insecta</taxon>
        <taxon>Pterygota</taxon>
        <taxon>Neoptera</taxon>
        <taxon>Paraneoptera</taxon>
        <taxon>Hemiptera</taxon>
        <taxon>Sternorrhyncha</taxon>
        <taxon>Aphidomorpha</taxon>
        <taxon>Aphidoidea</taxon>
        <taxon>Aphididae</taxon>
        <taxon>Sipha</taxon>
    </lineage>
</organism>
<dbReference type="PROSITE" id="PS51034">
    <property type="entry name" value="ZP_2"/>
    <property type="match status" value="1"/>
</dbReference>
<dbReference type="InterPro" id="IPR001507">
    <property type="entry name" value="ZP_dom"/>
</dbReference>
<sequence length="225" mass="24481">MLGQRWLPVCLLVALVKAHDGSVQLDGGEVMMMNPASVSAANRFVRQSGAVAYGQDNGVERRAQLKGIRVDCSAASSADVIGVQIEFLEPFYGVVYSKGRHDDPKCRFVQSNSGSNLYQFQIPVENCRPPADEGCSSSEDGGSCNLSSIENTIIIQSDDAIQEAWDLARKVSCPIEPKQGTGKPVRFKPIVVDMLEVVSVPSENQGTLQCWMDIQRGQYPNVSVK</sequence>
<gene>
    <name evidence="3" type="ORF">g.115565</name>
</gene>
<evidence type="ECO:0000256" key="1">
    <source>
        <dbReference type="SAM" id="SignalP"/>
    </source>
</evidence>
<keyword evidence="1" id="KW-0732">Signal</keyword>
<protein>
    <recommendedName>
        <fullName evidence="2">ZP domain-containing protein</fullName>
    </recommendedName>
</protein>
<dbReference type="PANTHER" id="PTHR46560:SF6">
    <property type="entry name" value="ZYE"/>
    <property type="match status" value="1"/>
</dbReference>
<dbReference type="OrthoDB" id="6432511at2759"/>
<dbReference type="AlphaFoldDB" id="A0A2S2QF24"/>
<feature type="domain" description="ZP" evidence="2">
    <location>
        <begin position="71"/>
        <end position="225"/>
    </location>
</feature>
<name>A0A2S2QF24_9HEMI</name>
<dbReference type="EMBL" id="GGMS01007123">
    <property type="protein sequence ID" value="MBY76326.1"/>
    <property type="molecule type" value="Transcribed_RNA"/>
</dbReference>
<dbReference type="PANTHER" id="PTHR46560">
    <property type="entry name" value="CYPHER, ISOFORM B"/>
    <property type="match status" value="1"/>
</dbReference>
<reference evidence="3" key="1">
    <citation type="submission" date="2018-04" db="EMBL/GenBank/DDBJ databases">
        <title>Transcriptome assembly of Sipha flava.</title>
        <authorList>
            <person name="Scully E.D."/>
            <person name="Geib S.M."/>
            <person name="Palmer N.A."/>
            <person name="Koch K."/>
            <person name="Bradshaw J."/>
            <person name="Heng-Moss T."/>
            <person name="Sarath G."/>
        </authorList>
    </citation>
    <scope>NUCLEOTIDE SEQUENCE</scope>
</reference>
<feature type="signal peptide" evidence="1">
    <location>
        <begin position="1"/>
        <end position="18"/>
    </location>
</feature>
<evidence type="ECO:0000313" key="3">
    <source>
        <dbReference type="EMBL" id="MBY76326.1"/>
    </source>
</evidence>
<proteinExistence type="predicted"/>